<sequence length="257" mass="28513">MPLNSSLASQHYDLGYDSLQPYFHAGSVDAAWMLNSSYLQNLNTAATECIDPSVVFPCPIAGTPKQSAGTLPSKDLGPDTLPNRSSCSESEDEDGVEDHVEEEEEGIDVVPVEKRQAVKRCDRQPAVRRLKLESSSSSGGGGGGGSGGHIRVLKQISKRLSCRTSDTEDNDKRRTQVNFLECQRRLKLKLSLVALRDEIPELANNKKAATWVILKKATECIYSMQSEEQRLLTHKEQLRRRSELLKQRLAQMQGCRA</sequence>
<feature type="compositionally biased region" description="Acidic residues" evidence="9">
    <location>
        <begin position="89"/>
        <end position="106"/>
    </location>
</feature>
<dbReference type="Pfam" id="PF01056">
    <property type="entry name" value="Myc_N"/>
    <property type="match status" value="1"/>
</dbReference>
<dbReference type="AlphaFoldDB" id="A0A9N7UG44"/>
<dbReference type="PROSITE" id="PS50888">
    <property type="entry name" value="BHLH"/>
    <property type="match status" value="1"/>
</dbReference>
<dbReference type="InterPro" id="IPR012682">
    <property type="entry name" value="Tscrpt_reg_Myc_N"/>
</dbReference>
<evidence type="ECO:0000256" key="1">
    <source>
        <dbReference type="ARBA" id="ARBA00003607"/>
    </source>
</evidence>
<feature type="domain" description="BHLH" evidence="10">
    <location>
        <begin position="172"/>
        <end position="224"/>
    </location>
</feature>
<dbReference type="InterPro" id="IPR050433">
    <property type="entry name" value="Myc_transcription_factors"/>
</dbReference>
<comment type="caution">
    <text evidence="11">The sequence shown here is derived from an EMBL/GenBank/DDBJ whole genome shotgun (WGS) entry which is preliminary data.</text>
</comment>
<evidence type="ECO:0000256" key="4">
    <source>
        <dbReference type="ARBA" id="ARBA00023125"/>
    </source>
</evidence>
<evidence type="ECO:0000256" key="5">
    <source>
        <dbReference type="ARBA" id="ARBA00023159"/>
    </source>
</evidence>
<dbReference type="InterPro" id="IPR036638">
    <property type="entry name" value="HLH_DNA-bd_sf"/>
</dbReference>
<dbReference type="Pfam" id="PF00010">
    <property type="entry name" value="HLH"/>
    <property type="match status" value="1"/>
</dbReference>
<evidence type="ECO:0000256" key="3">
    <source>
        <dbReference type="ARBA" id="ARBA00023015"/>
    </source>
</evidence>
<dbReference type="EMBL" id="CADEAL010001178">
    <property type="protein sequence ID" value="CAB1429852.1"/>
    <property type="molecule type" value="Genomic_DNA"/>
</dbReference>
<keyword evidence="6" id="KW-0804">Transcription</keyword>
<reference evidence="11" key="1">
    <citation type="submission" date="2020-03" db="EMBL/GenBank/DDBJ databases">
        <authorList>
            <person name="Weist P."/>
        </authorList>
    </citation>
    <scope>NUCLEOTIDE SEQUENCE</scope>
</reference>
<keyword evidence="5" id="KW-0010">Activator</keyword>
<feature type="region of interest" description="Disordered" evidence="9">
    <location>
        <begin position="64"/>
        <end position="106"/>
    </location>
</feature>
<feature type="region of interest" description="Disordered" evidence="9">
    <location>
        <begin position="129"/>
        <end position="150"/>
    </location>
</feature>
<dbReference type="SMART" id="SM00353">
    <property type="entry name" value="HLH"/>
    <property type="match status" value="1"/>
</dbReference>
<dbReference type="FunFam" id="4.10.280.10:FF:000019">
    <property type="entry name" value="Myc proto-oncogene protein"/>
    <property type="match status" value="1"/>
</dbReference>
<keyword evidence="7" id="KW-0539">Nucleus</keyword>
<dbReference type="PANTHER" id="PTHR45851">
    <property type="entry name" value="MYC PROTO-ONCOGENE"/>
    <property type="match status" value="1"/>
</dbReference>
<evidence type="ECO:0000313" key="12">
    <source>
        <dbReference type="Proteomes" id="UP001153269"/>
    </source>
</evidence>
<dbReference type="Gene3D" id="4.10.280.10">
    <property type="entry name" value="Helix-loop-helix DNA-binding domain"/>
    <property type="match status" value="1"/>
</dbReference>
<evidence type="ECO:0000256" key="9">
    <source>
        <dbReference type="SAM" id="MobiDB-lite"/>
    </source>
</evidence>
<organism evidence="11 12">
    <name type="scientific">Pleuronectes platessa</name>
    <name type="common">European plaice</name>
    <dbReference type="NCBI Taxonomy" id="8262"/>
    <lineage>
        <taxon>Eukaryota</taxon>
        <taxon>Metazoa</taxon>
        <taxon>Chordata</taxon>
        <taxon>Craniata</taxon>
        <taxon>Vertebrata</taxon>
        <taxon>Euteleostomi</taxon>
        <taxon>Actinopterygii</taxon>
        <taxon>Neopterygii</taxon>
        <taxon>Teleostei</taxon>
        <taxon>Neoteleostei</taxon>
        <taxon>Acanthomorphata</taxon>
        <taxon>Carangaria</taxon>
        <taxon>Pleuronectiformes</taxon>
        <taxon>Pleuronectoidei</taxon>
        <taxon>Pleuronectidae</taxon>
        <taxon>Pleuronectes</taxon>
    </lineage>
</organism>
<dbReference type="Proteomes" id="UP001153269">
    <property type="component" value="Unassembled WGS sequence"/>
</dbReference>
<gene>
    <name evidence="11" type="ORF">PLEPLA_LOCUS17832</name>
</gene>
<dbReference type="InterPro" id="IPR003327">
    <property type="entry name" value="Myc-LZ"/>
</dbReference>
<evidence type="ECO:0000256" key="8">
    <source>
        <dbReference type="ARBA" id="ARBA00025872"/>
    </source>
</evidence>
<dbReference type="GO" id="GO:0005634">
    <property type="term" value="C:nucleus"/>
    <property type="evidence" value="ECO:0007669"/>
    <property type="project" value="UniProtKB-SubCell"/>
</dbReference>
<comment type="subcellular location">
    <subcellularLocation>
        <location evidence="2">Nucleus</location>
    </subcellularLocation>
</comment>
<name>A0A9N7UG44_PLEPL</name>
<comment type="function">
    <text evidence="1">Transcription factor that binds DNA in a non-specific manner, yet also specifically recognizes the core sequence 5'-CAC[GA]TG-3'. Activates the transcription of growth-related genes.</text>
</comment>
<dbReference type="GO" id="GO:0046983">
    <property type="term" value="F:protein dimerization activity"/>
    <property type="evidence" value="ECO:0007669"/>
    <property type="project" value="InterPro"/>
</dbReference>
<proteinExistence type="predicted"/>
<evidence type="ECO:0000256" key="6">
    <source>
        <dbReference type="ARBA" id="ARBA00023163"/>
    </source>
</evidence>
<dbReference type="InterPro" id="IPR002418">
    <property type="entry name" value="Tscrpt_reg_Myc"/>
</dbReference>
<dbReference type="GO" id="GO:0003700">
    <property type="term" value="F:DNA-binding transcription factor activity"/>
    <property type="evidence" value="ECO:0007669"/>
    <property type="project" value="InterPro"/>
</dbReference>
<comment type="subunit">
    <text evidence="8">Efficient DNA binding requires dimerization with another bHLH protein. Binds DNA as a heterodimer with MAX.</text>
</comment>
<keyword evidence="12" id="KW-1185">Reference proteome</keyword>
<dbReference type="Pfam" id="PF02344">
    <property type="entry name" value="Myc-LZ"/>
    <property type="match status" value="1"/>
</dbReference>
<evidence type="ECO:0000256" key="7">
    <source>
        <dbReference type="ARBA" id="ARBA00023242"/>
    </source>
</evidence>
<evidence type="ECO:0000256" key="2">
    <source>
        <dbReference type="ARBA" id="ARBA00004123"/>
    </source>
</evidence>
<keyword evidence="4" id="KW-0238">DNA-binding</keyword>
<evidence type="ECO:0000259" key="10">
    <source>
        <dbReference type="PROSITE" id="PS50888"/>
    </source>
</evidence>
<dbReference type="InterPro" id="IPR011598">
    <property type="entry name" value="bHLH_dom"/>
</dbReference>
<evidence type="ECO:0000313" key="11">
    <source>
        <dbReference type="EMBL" id="CAB1429852.1"/>
    </source>
</evidence>
<keyword evidence="3" id="KW-0805">Transcription regulation</keyword>
<dbReference type="GO" id="GO:0003677">
    <property type="term" value="F:DNA binding"/>
    <property type="evidence" value="ECO:0007669"/>
    <property type="project" value="UniProtKB-KW"/>
</dbReference>
<dbReference type="PRINTS" id="PR00044">
    <property type="entry name" value="LEUZIPPRMYC"/>
</dbReference>
<dbReference type="SUPFAM" id="SSF47459">
    <property type="entry name" value="HLH, helix-loop-helix DNA-binding domain"/>
    <property type="match status" value="1"/>
</dbReference>
<accession>A0A9N7UG44</accession>
<feature type="compositionally biased region" description="Gly residues" evidence="9">
    <location>
        <begin position="138"/>
        <end position="148"/>
    </location>
</feature>
<protein>
    <recommendedName>
        <fullName evidence="10">BHLH domain-containing protein</fullName>
    </recommendedName>
</protein>